<dbReference type="STRING" id="29435.SAMN05216588_12465"/>
<evidence type="ECO:0000313" key="2">
    <source>
        <dbReference type="Proteomes" id="UP000198606"/>
    </source>
</evidence>
<reference evidence="1 2" key="1">
    <citation type="submission" date="2016-10" db="EMBL/GenBank/DDBJ databases">
        <authorList>
            <person name="de Groot N.N."/>
        </authorList>
    </citation>
    <scope>NUCLEOTIDE SEQUENCE [LARGE SCALE GENOMIC DNA]</scope>
    <source>
        <strain evidence="1 2">LMG 18387</strain>
    </source>
</reference>
<organism evidence="1 2">
    <name type="scientific">Phytopseudomonas flavescens</name>
    <dbReference type="NCBI Taxonomy" id="29435"/>
    <lineage>
        <taxon>Bacteria</taxon>
        <taxon>Pseudomonadati</taxon>
        <taxon>Pseudomonadota</taxon>
        <taxon>Gammaproteobacteria</taxon>
        <taxon>Pseudomonadales</taxon>
        <taxon>Pseudomonadaceae</taxon>
        <taxon>Phytopseudomonas</taxon>
    </lineage>
</organism>
<accession>A0A1G8NCC7</accession>
<dbReference type="AlphaFoldDB" id="A0A1G8NCC7"/>
<dbReference type="RefSeq" id="WP_084308330.1">
    <property type="nucleotide sequence ID" value="NZ_FNDG01000024.1"/>
</dbReference>
<proteinExistence type="predicted"/>
<dbReference type="EMBL" id="FNDG01000024">
    <property type="protein sequence ID" value="SDI77812.1"/>
    <property type="molecule type" value="Genomic_DNA"/>
</dbReference>
<sequence length="126" mass="14372">MIDTSKYLDARWLEGGRVWPFVDCYGIILEIRHDLGLDEWPAWDGITKQEDGLHRHGTCFVAQRERCEPEAGAVACCYTGSLMTHVAVVVGAPDGLRVAECNPGRGFSCTPLLRFKRRWLRVEFYR</sequence>
<gene>
    <name evidence="1" type="ORF">SAMN05216588_12465</name>
</gene>
<protein>
    <recommendedName>
        <fullName evidence="3">Nitrite transporter</fullName>
    </recommendedName>
</protein>
<dbReference type="Proteomes" id="UP000198606">
    <property type="component" value="Unassembled WGS sequence"/>
</dbReference>
<evidence type="ECO:0008006" key="3">
    <source>
        <dbReference type="Google" id="ProtNLM"/>
    </source>
</evidence>
<name>A0A1G8NCC7_9GAMM</name>
<evidence type="ECO:0000313" key="1">
    <source>
        <dbReference type="EMBL" id="SDI77812.1"/>
    </source>
</evidence>